<sequence length="417" mass="46922">MVMDQEEDNLDFSAPLLGYGWWSCMVLLAAEEETEIACPYNPAKRNGIDANLKGQLADGGVQKGSWPSATKTTNSLLPNLYATLDKLSPPTVQLPSFQPLSCLFLASREMDFVLLLANARSAPAAPLRGLAMLPITCRCRGSRTASDFQWIHAVLQGLEDGDDNQGQEYQRTRVLTAPAYLLLLGLILQRMQLGLSLLDICSRLRALHAKLNTEEFTKHVGGDLGNGLLQLRYRTALKFLAPDVDNDSPHHNYVNYMSITITAKPLPPNICLLSEVLATSEVPIRNQLDTRHSDYQTSGFLRMARLLRSELVATTLKGPEMHTSRWYYCRFVCSWKLERDHGLQQYDDTLICRLEIGKAFTKFKREVGLHLWCGCLCPFIERLKPQICGNMQLIRYSNVLETSLRAKSSCQWHSCQP</sequence>
<reference evidence="1" key="1">
    <citation type="journal article" date="2020" name="Stud. Mycol.">
        <title>101 Dothideomycetes genomes: a test case for predicting lifestyles and emergence of pathogens.</title>
        <authorList>
            <person name="Haridas S."/>
            <person name="Albert R."/>
            <person name="Binder M."/>
            <person name="Bloem J."/>
            <person name="Labutti K."/>
            <person name="Salamov A."/>
            <person name="Andreopoulos B."/>
            <person name="Baker S."/>
            <person name="Barry K."/>
            <person name="Bills G."/>
            <person name="Bluhm B."/>
            <person name="Cannon C."/>
            <person name="Castanera R."/>
            <person name="Culley D."/>
            <person name="Daum C."/>
            <person name="Ezra D."/>
            <person name="Gonzalez J."/>
            <person name="Henrissat B."/>
            <person name="Kuo A."/>
            <person name="Liang C."/>
            <person name="Lipzen A."/>
            <person name="Lutzoni F."/>
            <person name="Magnuson J."/>
            <person name="Mondo S."/>
            <person name="Nolan M."/>
            <person name="Ohm R."/>
            <person name="Pangilinan J."/>
            <person name="Park H.-J."/>
            <person name="Ramirez L."/>
            <person name="Alfaro M."/>
            <person name="Sun H."/>
            <person name="Tritt A."/>
            <person name="Yoshinaga Y."/>
            <person name="Zwiers L.-H."/>
            <person name="Turgeon B."/>
            <person name="Goodwin S."/>
            <person name="Spatafora J."/>
            <person name="Crous P."/>
            <person name="Grigoriev I."/>
        </authorList>
    </citation>
    <scope>NUCLEOTIDE SEQUENCE</scope>
    <source>
        <strain evidence="1">ATCC 200398</strain>
    </source>
</reference>
<dbReference type="Proteomes" id="UP000799755">
    <property type="component" value="Unassembled WGS sequence"/>
</dbReference>
<evidence type="ECO:0000313" key="1">
    <source>
        <dbReference type="EMBL" id="KAF2464296.1"/>
    </source>
</evidence>
<dbReference type="EMBL" id="MU003538">
    <property type="protein sequence ID" value="KAF2464296.1"/>
    <property type="molecule type" value="Genomic_DNA"/>
</dbReference>
<organism evidence="1 2">
    <name type="scientific">Lindgomyces ingoldianus</name>
    <dbReference type="NCBI Taxonomy" id="673940"/>
    <lineage>
        <taxon>Eukaryota</taxon>
        <taxon>Fungi</taxon>
        <taxon>Dikarya</taxon>
        <taxon>Ascomycota</taxon>
        <taxon>Pezizomycotina</taxon>
        <taxon>Dothideomycetes</taxon>
        <taxon>Pleosporomycetidae</taxon>
        <taxon>Pleosporales</taxon>
        <taxon>Lindgomycetaceae</taxon>
        <taxon>Lindgomyces</taxon>
    </lineage>
</organism>
<accession>A0ACB6QBL2</accession>
<evidence type="ECO:0000313" key="2">
    <source>
        <dbReference type="Proteomes" id="UP000799755"/>
    </source>
</evidence>
<protein>
    <submittedName>
        <fullName evidence="1">Uncharacterized protein</fullName>
    </submittedName>
</protein>
<keyword evidence="2" id="KW-1185">Reference proteome</keyword>
<proteinExistence type="predicted"/>
<name>A0ACB6QBL2_9PLEO</name>
<comment type="caution">
    <text evidence="1">The sequence shown here is derived from an EMBL/GenBank/DDBJ whole genome shotgun (WGS) entry which is preliminary data.</text>
</comment>
<gene>
    <name evidence="1" type="ORF">BDR25DRAFT_361798</name>
</gene>